<dbReference type="EMBL" id="BAAATZ010000005">
    <property type="protein sequence ID" value="GAA2721658.1"/>
    <property type="molecule type" value="Genomic_DNA"/>
</dbReference>
<feature type="transmembrane region" description="Helical" evidence="6">
    <location>
        <begin position="49"/>
        <end position="67"/>
    </location>
</feature>
<protein>
    <submittedName>
        <fullName evidence="8">RDD family protein</fullName>
    </submittedName>
</protein>
<dbReference type="InterPro" id="IPR016795">
    <property type="entry name" value="UCP021697"/>
</dbReference>
<evidence type="ECO:0000256" key="3">
    <source>
        <dbReference type="ARBA" id="ARBA00022692"/>
    </source>
</evidence>
<evidence type="ECO:0000259" key="7">
    <source>
        <dbReference type="Pfam" id="PF06271"/>
    </source>
</evidence>
<dbReference type="PANTHER" id="PTHR36115">
    <property type="entry name" value="PROLINE-RICH ANTIGEN HOMOLOG-RELATED"/>
    <property type="match status" value="1"/>
</dbReference>
<feature type="domain" description="RDD" evidence="7">
    <location>
        <begin position="42"/>
        <end position="150"/>
    </location>
</feature>
<dbReference type="RefSeq" id="WP_344449207.1">
    <property type="nucleotide sequence ID" value="NZ_BAAATZ010000005.1"/>
</dbReference>
<gene>
    <name evidence="8" type="ORF">GCM10010439_12350</name>
</gene>
<feature type="transmembrane region" description="Helical" evidence="6">
    <location>
        <begin position="79"/>
        <end position="100"/>
    </location>
</feature>
<comment type="subcellular location">
    <subcellularLocation>
        <location evidence="1">Cell membrane</location>
        <topology evidence="1">Multi-pass membrane protein</topology>
    </subcellularLocation>
</comment>
<evidence type="ECO:0000256" key="5">
    <source>
        <dbReference type="ARBA" id="ARBA00023136"/>
    </source>
</evidence>
<name>A0ABN3TZN5_9ACTN</name>
<proteinExistence type="predicted"/>
<dbReference type="PANTHER" id="PTHR36115:SF6">
    <property type="entry name" value="PROLINE-RICH ANTIGEN HOMOLOG"/>
    <property type="match status" value="1"/>
</dbReference>
<keyword evidence="9" id="KW-1185">Reference proteome</keyword>
<keyword evidence="2" id="KW-1003">Cell membrane</keyword>
<organism evidence="8 9">
    <name type="scientific">Actinocorallia aurantiaca</name>
    <dbReference type="NCBI Taxonomy" id="46204"/>
    <lineage>
        <taxon>Bacteria</taxon>
        <taxon>Bacillati</taxon>
        <taxon>Actinomycetota</taxon>
        <taxon>Actinomycetes</taxon>
        <taxon>Streptosporangiales</taxon>
        <taxon>Thermomonosporaceae</taxon>
        <taxon>Actinocorallia</taxon>
    </lineage>
</organism>
<sequence length="158" mass="16998">MSGNENRPRWTGTWLGGARAAGAELGYPGEQLGLPRTGRGSVASYGRRLVALLIDWFLCMLIAGGMANAFDWTDQTKNLATLVVFGVQAWLLVGFTGTTLGKLAAGLHVVRLDGRPVGPVWALARTVLLLLVVPALLWDRDHRGLHDRAAASIVIESR</sequence>
<keyword evidence="3 6" id="KW-0812">Transmembrane</keyword>
<evidence type="ECO:0000256" key="6">
    <source>
        <dbReference type="SAM" id="Phobius"/>
    </source>
</evidence>
<comment type="caution">
    <text evidence="8">The sequence shown here is derived from an EMBL/GenBank/DDBJ whole genome shotgun (WGS) entry which is preliminary data.</text>
</comment>
<accession>A0ABN3TZN5</accession>
<dbReference type="Proteomes" id="UP001501842">
    <property type="component" value="Unassembled WGS sequence"/>
</dbReference>
<evidence type="ECO:0000256" key="1">
    <source>
        <dbReference type="ARBA" id="ARBA00004651"/>
    </source>
</evidence>
<evidence type="ECO:0000256" key="2">
    <source>
        <dbReference type="ARBA" id="ARBA00022475"/>
    </source>
</evidence>
<evidence type="ECO:0000313" key="9">
    <source>
        <dbReference type="Proteomes" id="UP001501842"/>
    </source>
</evidence>
<keyword evidence="4 6" id="KW-1133">Transmembrane helix</keyword>
<evidence type="ECO:0000313" key="8">
    <source>
        <dbReference type="EMBL" id="GAA2721658.1"/>
    </source>
</evidence>
<dbReference type="Pfam" id="PF06271">
    <property type="entry name" value="RDD"/>
    <property type="match status" value="1"/>
</dbReference>
<feature type="transmembrane region" description="Helical" evidence="6">
    <location>
        <begin position="120"/>
        <end position="138"/>
    </location>
</feature>
<keyword evidence="5 6" id="KW-0472">Membrane</keyword>
<dbReference type="InterPro" id="IPR010432">
    <property type="entry name" value="RDD"/>
</dbReference>
<reference evidence="8 9" key="1">
    <citation type="journal article" date="2019" name="Int. J. Syst. Evol. Microbiol.">
        <title>The Global Catalogue of Microorganisms (GCM) 10K type strain sequencing project: providing services to taxonomists for standard genome sequencing and annotation.</title>
        <authorList>
            <consortium name="The Broad Institute Genomics Platform"/>
            <consortium name="The Broad Institute Genome Sequencing Center for Infectious Disease"/>
            <person name="Wu L."/>
            <person name="Ma J."/>
        </authorList>
    </citation>
    <scope>NUCLEOTIDE SEQUENCE [LARGE SCALE GENOMIC DNA]</scope>
    <source>
        <strain evidence="8 9">JCM 8201</strain>
    </source>
</reference>
<dbReference type="InterPro" id="IPR051791">
    <property type="entry name" value="Pra-immunoreactive"/>
</dbReference>
<dbReference type="PIRSF" id="PIRSF021697">
    <property type="entry name" value="UCP021697"/>
    <property type="match status" value="1"/>
</dbReference>
<evidence type="ECO:0000256" key="4">
    <source>
        <dbReference type="ARBA" id="ARBA00022989"/>
    </source>
</evidence>